<evidence type="ECO:0000256" key="2">
    <source>
        <dbReference type="ARBA" id="ARBA00023002"/>
    </source>
</evidence>
<dbReference type="InterPro" id="IPR029039">
    <property type="entry name" value="Flavoprotein-like_sf"/>
</dbReference>
<evidence type="ECO:0000259" key="3">
    <source>
        <dbReference type="Pfam" id="PF02525"/>
    </source>
</evidence>
<dbReference type="RefSeq" id="WP_305112764.1">
    <property type="nucleotide sequence ID" value="NZ_JAUTIX010000009.1"/>
</dbReference>
<evidence type="ECO:0000313" key="5">
    <source>
        <dbReference type="Proteomes" id="UP001178281"/>
    </source>
</evidence>
<sequence>MTDTHDQFRGLIVTAHPDPQSATAATARAVADGFRDGGFAVVDQYDIVADGFDATFRIDDLAAYRDGDSPLPEEVRAQQLRLEQYDALAIVFPVYWWTLPGALKGWIDRVFTRGWAYNDRGPEVELAAPKRLYFFGIGATDAATYREHGYLDGMQAQLVDGLAGYMGAEDSELVLLYDGESRHQEKHEAREEAARTAAAVIARRAGRSEDAA</sequence>
<dbReference type="Proteomes" id="UP001178281">
    <property type="component" value="Unassembled WGS sequence"/>
</dbReference>
<dbReference type="AlphaFoldDB" id="A0AA90SSY8"/>
<keyword evidence="5" id="KW-1185">Reference proteome</keyword>
<dbReference type="PANTHER" id="PTHR10204:SF34">
    <property type="entry name" value="NAD(P)H DEHYDROGENASE [QUINONE] 1 ISOFORM 1"/>
    <property type="match status" value="1"/>
</dbReference>
<dbReference type="EMBL" id="JAUTIX010000009">
    <property type="protein sequence ID" value="MDP0400356.1"/>
    <property type="molecule type" value="Genomic_DNA"/>
</dbReference>
<feature type="domain" description="Flavodoxin-like fold" evidence="3">
    <location>
        <begin position="11"/>
        <end position="195"/>
    </location>
</feature>
<dbReference type="InterPro" id="IPR051545">
    <property type="entry name" value="NAD(P)H_dehydrogenase_qn"/>
</dbReference>
<protein>
    <submittedName>
        <fullName evidence="4">NAD(P)H-dependent oxidoreductase</fullName>
    </submittedName>
</protein>
<proteinExistence type="inferred from homology"/>
<evidence type="ECO:0000313" key="4">
    <source>
        <dbReference type="EMBL" id="MDP0400356.1"/>
    </source>
</evidence>
<accession>A0AA90SSY8</accession>
<dbReference type="SUPFAM" id="SSF52218">
    <property type="entry name" value="Flavoproteins"/>
    <property type="match status" value="1"/>
</dbReference>
<name>A0AA90SSY8_9ACTN</name>
<dbReference type="GO" id="GO:0005829">
    <property type="term" value="C:cytosol"/>
    <property type="evidence" value="ECO:0007669"/>
    <property type="project" value="TreeGrafter"/>
</dbReference>
<dbReference type="Gene3D" id="3.40.50.360">
    <property type="match status" value="1"/>
</dbReference>
<comment type="caution">
    <text evidence="4">The sequence shown here is derived from an EMBL/GenBank/DDBJ whole genome shotgun (WGS) entry which is preliminary data.</text>
</comment>
<organism evidence="4 5">
    <name type="scientific">Tsukamurella strandjordii</name>
    <dbReference type="NCBI Taxonomy" id="147577"/>
    <lineage>
        <taxon>Bacteria</taxon>
        <taxon>Bacillati</taxon>
        <taxon>Actinomycetota</taxon>
        <taxon>Actinomycetes</taxon>
        <taxon>Mycobacteriales</taxon>
        <taxon>Tsukamurellaceae</taxon>
        <taxon>Tsukamurella</taxon>
    </lineage>
</organism>
<keyword evidence="2" id="KW-0560">Oxidoreductase</keyword>
<dbReference type="InterPro" id="IPR003680">
    <property type="entry name" value="Flavodoxin_fold"/>
</dbReference>
<dbReference type="Pfam" id="PF02525">
    <property type="entry name" value="Flavodoxin_2"/>
    <property type="match status" value="1"/>
</dbReference>
<gene>
    <name evidence="4" type="ORF">Q7X28_20760</name>
</gene>
<reference evidence="4" key="1">
    <citation type="submission" date="2023-08" db="EMBL/GenBank/DDBJ databases">
        <title>The draft genome of Tsukamurella strandjordii strain 050030.</title>
        <authorList>
            <person name="Zhao F."/>
            <person name="Feng Y."/>
            <person name="Zong Z."/>
        </authorList>
    </citation>
    <scope>NUCLEOTIDE SEQUENCE</scope>
    <source>
        <strain evidence="4">050030</strain>
    </source>
</reference>
<dbReference type="PANTHER" id="PTHR10204">
    <property type="entry name" value="NAD P H OXIDOREDUCTASE-RELATED"/>
    <property type="match status" value="1"/>
</dbReference>
<dbReference type="GO" id="GO:0003955">
    <property type="term" value="F:NAD(P)H dehydrogenase (quinone) activity"/>
    <property type="evidence" value="ECO:0007669"/>
    <property type="project" value="TreeGrafter"/>
</dbReference>
<evidence type="ECO:0000256" key="1">
    <source>
        <dbReference type="ARBA" id="ARBA00006252"/>
    </source>
</evidence>
<comment type="similarity">
    <text evidence="1">Belongs to the NAD(P)H dehydrogenase (quinone) family.</text>
</comment>